<dbReference type="GO" id="GO:0015171">
    <property type="term" value="F:amino acid transmembrane transporter activity"/>
    <property type="evidence" value="ECO:0007669"/>
    <property type="project" value="TreeGrafter"/>
</dbReference>
<dbReference type="Proteomes" id="UP000282977">
    <property type="component" value="Unassembled WGS sequence"/>
</dbReference>
<protein>
    <submittedName>
        <fullName evidence="7">LysE family translocator</fullName>
    </submittedName>
</protein>
<keyword evidence="3 6" id="KW-0812">Transmembrane</keyword>
<dbReference type="Pfam" id="PF01810">
    <property type="entry name" value="LysE"/>
    <property type="match status" value="1"/>
</dbReference>
<accession>A0A437J5V5</accession>
<dbReference type="OrthoDB" id="9807053at2"/>
<dbReference type="PANTHER" id="PTHR30086">
    <property type="entry name" value="ARGININE EXPORTER PROTEIN ARGO"/>
    <property type="match status" value="1"/>
</dbReference>
<gene>
    <name evidence="7" type="ORF">ENE74_13460</name>
</gene>
<keyword evidence="4 6" id="KW-1133">Transmembrane helix</keyword>
<dbReference type="EMBL" id="RZUL01000004">
    <property type="protein sequence ID" value="RVT40319.1"/>
    <property type="molecule type" value="Genomic_DNA"/>
</dbReference>
<dbReference type="AlphaFoldDB" id="A0A437J5V5"/>
<dbReference type="InterPro" id="IPR001123">
    <property type="entry name" value="LeuE-type"/>
</dbReference>
<evidence type="ECO:0000256" key="5">
    <source>
        <dbReference type="ARBA" id="ARBA00023136"/>
    </source>
</evidence>
<dbReference type="GO" id="GO:0005886">
    <property type="term" value="C:plasma membrane"/>
    <property type="evidence" value="ECO:0007669"/>
    <property type="project" value="UniProtKB-SubCell"/>
</dbReference>
<evidence type="ECO:0000256" key="3">
    <source>
        <dbReference type="ARBA" id="ARBA00022692"/>
    </source>
</evidence>
<evidence type="ECO:0000313" key="8">
    <source>
        <dbReference type="Proteomes" id="UP000282977"/>
    </source>
</evidence>
<evidence type="ECO:0000256" key="4">
    <source>
        <dbReference type="ARBA" id="ARBA00022989"/>
    </source>
</evidence>
<comment type="subcellular location">
    <subcellularLocation>
        <location evidence="1">Cell membrane</location>
        <topology evidence="1">Multi-pass membrane protein</topology>
    </subcellularLocation>
</comment>
<evidence type="ECO:0000256" key="6">
    <source>
        <dbReference type="SAM" id="Phobius"/>
    </source>
</evidence>
<feature type="transmembrane region" description="Helical" evidence="6">
    <location>
        <begin position="154"/>
        <end position="180"/>
    </location>
</feature>
<feature type="transmembrane region" description="Helical" evidence="6">
    <location>
        <begin position="113"/>
        <end position="134"/>
    </location>
</feature>
<feature type="transmembrane region" description="Helical" evidence="6">
    <location>
        <begin position="6"/>
        <end position="29"/>
    </location>
</feature>
<sequence>MPDLPALFAFAAIALGMVLTPGPNMVYLISRSICQGRAAGLISLGGVATGFVVYMLCAAFGITALVMAIPYAYDAIRFAGALYLLWLAWQAVRPGGRSPFAVQDLPRDGPLKLFLMGFLTNLLNPKIAVMYLSLLPQFIDPAQGSVLTQALVLGSVQIAISVIVNAMIALSAASIAVFLTRRPTFARVQRWIMGTVLGLLAVKMATEKAG</sequence>
<dbReference type="PANTHER" id="PTHR30086:SF20">
    <property type="entry name" value="ARGININE EXPORTER PROTEIN ARGO-RELATED"/>
    <property type="match status" value="1"/>
</dbReference>
<evidence type="ECO:0000256" key="1">
    <source>
        <dbReference type="ARBA" id="ARBA00004651"/>
    </source>
</evidence>
<feature type="transmembrane region" description="Helical" evidence="6">
    <location>
        <begin position="75"/>
        <end position="92"/>
    </location>
</feature>
<dbReference type="RefSeq" id="WP_127691420.1">
    <property type="nucleotide sequence ID" value="NZ_RZUL01000004.1"/>
</dbReference>
<proteinExistence type="predicted"/>
<evidence type="ECO:0000313" key="7">
    <source>
        <dbReference type="EMBL" id="RVT40319.1"/>
    </source>
</evidence>
<organism evidence="7 8">
    <name type="scientific">Sphingobium algorifonticola</name>
    <dbReference type="NCBI Taxonomy" id="2008318"/>
    <lineage>
        <taxon>Bacteria</taxon>
        <taxon>Pseudomonadati</taxon>
        <taxon>Pseudomonadota</taxon>
        <taxon>Alphaproteobacteria</taxon>
        <taxon>Sphingomonadales</taxon>
        <taxon>Sphingomonadaceae</taxon>
        <taxon>Sphingobium</taxon>
    </lineage>
</organism>
<feature type="transmembrane region" description="Helical" evidence="6">
    <location>
        <begin position="41"/>
        <end position="69"/>
    </location>
</feature>
<keyword evidence="2" id="KW-1003">Cell membrane</keyword>
<reference evidence="7 8" key="1">
    <citation type="submission" date="2019-01" db="EMBL/GenBank/DDBJ databases">
        <authorList>
            <person name="Chen W.-M."/>
        </authorList>
    </citation>
    <scope>NUCLEOTIDE SEQUENCE [LARGE SCALE GENOMIC DNA]</scope>
    <source>
        <strain evidence="7 8">TLA-22</strain>
    </source>
</reference>
<keyword evidence="8" id="KW-1185">Reference proteome</keyword>
<name>A0A437J5V5_9SPHN</name>
<evidence type="ECO:0000256" key="2">
    <source>
        <dbReference type="ARBA" id="ARBA00022475"/>
    </source>
</evidence>
<comment type="caution">
    <text evidence="7">The sequence shown here is derived from an EMBL/GenBank/DDBJ whole genome shotgun (WGS) entry which is preliminary data.</text>
</comment>
<dbReference type="PIRSF" id="PIRSF006324">
    <property type="entry name" value="LeuE"/>
    <property type="match status" value="1"/>
</dbReference>
<keyword evidence="5 6" id="KW-0472">Membrane</keyword>